<dbReference type="AlphaFoldDB" id="A0A9W6Y009"/>
<name>A0A9W6Y009_9STRA</name>
<dbReference type="EMBL" id="BSXT01002382">
    <property type="protein sequence ID" value="GMF48591.1"/>
    <property type="molecule type" value="Genomic_DNA"/>
</dbReference>
<evidence type="ECO:0000313" key="3">
    <source>
        <dbReference type="Proteomes" id="UP001165121"/>
    </source>
</evidence>
<comment type="caution">
    <text evidence="2">The sequence shown here is derived from an EMBL/GenBank/DDBJ whole genome shotgun (WGS) entry which is preliminary data.</text>
</comment>
<evidence type="ECO:0000313" key="2">
    <source>
        <dbReference type="EMBL" id="GMF48591.1"/>
    </source>
</evidence>
<organism evidence="2 3">
    <name type="scientific">Phytophthora fragariaefolia</name>
    <dbReference type="NCBI Taxonomy" id="1490495"/>
    <lineage>
        <taxon>Eukaryota</taxon>
        <taxon>Sar</taxon>
        <taxon>Stramenopiles</taxon>
        <taxon>Oomycota</taxon>
        <taxon>Peronosporomycetes</taxon>
        <taxon>Peronosporales</taxon>
        <taxon>Peronosporaceae</taxon>
        <taxon>Phytophthora</taxon>
    </lineage>
</organism>
<protein>
    <submittedName>
        <fullName evidence="2">Unnamed protein product</fullName>
    </submittedName>
</protein>
<keyword evidence="3" id="KW-1185">Reference proteome</keyword>
<sequence length="101" mass="11026">MHDQAWGSSTNADCSPSGVMDNLQSPRHGGANRNNKVDMLTNSGAGYSRFCKLSGFEKSGPLSLMQTSSAAIWFTQVEALSASNCFWYLGLIISQQTLYPW</sequence>
<dbReference type="Proteomes" id="UP001165121">
    <property type="component" value="Unassembled WGS sequence"/>
</dbReference>
<feature type="compositionally biased region" description="Polar residues" evidence="1">
    <location>
        <begin position="1"/>
        <end position="14"/>
    </location>
</feature>
<evidence type="ECO:0000256" key="1">
    <source>
        <dbReference type="SAM" id="MobiDB-lite"/>
    </source>
</evidence>
<proteinExistence type="predicted"/>
<gene>
    <name evidence="2" type="ORF">Pfra01_001883900</name>
</gene>
<reference evidence="2" key="1">
    <citation type="submission" date="2023-04" db="EMBL/GenBank/DDBJ databases">
        <title>Phytophthora fragariaefolia NBRC 109709.</title>
        <authorList>
            <person name="Ichikawa N."/>
            <person name="Sato H."/>
            <person name="Tonouchi N."/>
        </authorList>
    </citation>
    <scope>NUCLEOTIDE SEQUENCE</scope>
    <source>
        <strain evidence="2">NBRC 109709</strain>
    </source>
</reference>
<feature type="region of interest" description="Disordered" evidence="1">
    <location>
        <begin position="1"/>
        <end position="37"/>
    </location>
</feature>
<accession>A0A9W6Y009</accession>